<feature type="domain" description="Lactate/malate dehydrogenase N-terminal" evidence="12">
    <location>
        <begin position="6"/>
        <end position="153"/>
    </location>
</feature>
<dbReference type="HAMAP" id="MF_01517">
    <property type="entry name" value="Malate_dehydrog_2"/>
    <property type="match status" value="1"/>
</dbReference>
<evidence type="ECO:0000256" key="4">
    <source>
        <dbReference type="ARBA" id="ARBA00023002"/>
    </source>
</evidence>
<feature type="binding site" evidence="7 9">
    <location>
        <position position="99"/>
    </location>
    <ligand>
        <name>substrate</name>
    </ligand>
</feature>
<dbReference type="FunFam" id="3.40.50.720:FF:000010">
    <property type="entry name" value="Malate dehydrogenase"/>
    <property type="match status" value="1"/>
</dbReference>
<evidence type="ECO:0000259" key="13">
    <source>
        <dbReference type="Pfam" id="PF02866"/>
    </source>
</evidence>
<dbReference type="Gene3D" id="3.40.50.720">
    <property type="entry name" value="NAD(P)-binding Rossmann-like Domain"/>
    <property type="match status" value="1"/>
</dbReference>
<evidence type="ECO:0000259" key="12">
    <source>
        <dbReference type="Pfam" id="PF00056"/>
    </source>
</evidence>
<feature type="binding site" evidence="7 10">
    <location>
        <begin position="12"/>
        <end position="18"/>
    </location>
    <ligand>
        <name>NAD(+)</name>
        <dbReference type="ChEBI" id="CHEBI:57540"/>
    </ligand>
</feature>
<dbReference type="PANTHER" id="PTHR23382">
    <property type="entry name" value="MALATE DEHYDROGENASE"/>
    <property type="match status" value="1"/>
</dbReference>
<feature type="binding site" evidence="7">
    <location>
        <position position="113"/>
    </location>
    <ligand>
        <name>NAD(+)</name>
        <dbReference type="ChEBI" id="CHEBI:57540"/>
    </ligand>
</feature>
<reference evidence="14 15" key="1">
    <citation type="submission" date="2019-08" db="EMBL/GenBank/DDBJ databases">
        <title>Complete genome sequence of Candidatus Uab amorphum.</title>
        <authorList>
            <person name="Shiratori T."/>
            <person name="Suzuki S."/>
            <person name="Kakizawa Y."/>
            <person name="Ishida K."/>
        </authorList>
    </citation>
    <scope>NUCLEOTIDE SEQUENCE [LARGE SCALE GENOMIC DNA]</scope>
    <source>
        <strain evidence="14 15">SRT547</strain>
    </source>
</reference>
<dbReference type="InterPro" id="IPR010945">
    <property type="entry name" value="Malate_DH_type2"/>
</dbReference>
<feature type="binding site" evidence="7 9">
    <location>
        <position position="132"/>
    </location>
    <ligand>
        <name>substrate</name>
    </ligand>
</feature>
<keyword evidence="3 7" id="KW-0816">Tricarboxylic acid cycle</keyword>
<dbReference type="RefSeq" id="WP_151972149.1">
    <property type="nucleotide sequence ID" value="NZ_AP019860.1"/>
</dbReference>
<evidence type="ECO:0000256" key="9">
    <source>
        <dbReference type="PIRSR" id="PIRSR000102-2"/>
    </source>
</evidence>
<sequence>MSTKSVRVAITGAAGQIGYAILFRIASGQMFGPDTAVHLNLLELEVALPALEGVKMELDDCAFPLLQSITTTSDANVAFKDVDWALLIGAFPRKAGMERKDLLEKNAGIFTGQGKAINDNAKNTCKVLVVGNPCNTNAYIAKSMAPNIPARNFFAMTMLDQNRAVTQLAQKANAHNTDVSNVTIWGNHSSTQYPDFYNATISGKPVTESISDEEWLKGDFIKTVQQRGAAIIKARGLSSAASAANAAVDTVRNLVTPTPEGKHFSVAVCSDGSYGIPEGLMFGYPVRSNGEEWEIVQGISHNEFAQEKIAATTKELSEERDAVQHLLT</sequence>
<keyword evidence="5 7" id="KW-0520">NAD</keyword>
<dbReference type="Gene3D" id="3.90.110.10">
    <property type="entry name" value="Lactate dehydrogenase/glycoside hydrolase, family 4, C-terminal"/>
    <property type="match status" value="1"/>
</dbReference>
<dbReference type="SUPFAM" id="SSF56327">
    <property type="entry name" value="LDH C-terminal domain-like"/>
    <property type="match status" value="1"/>
</dbReference>
<name>A0A5S9IUW4_UABAM</name>
<evidence type="ECO:0000256" key="2">
    <source>
        <dbReference type="ARBA" id="ARBA00012995"/>
    </source>
</evidence>
<dbReference type="Pfam" id="PF00056">
    <property type="entry name" value="Ldh_1_N"/>
    <property type="match status" value="1"/>
</dbReference>
<dbReference type="FunFam" id="3.90.110.10:FF:000002">
    <property type="entry name" value="Malate dehydrogenase"/>
    <property type="match status" value="1"/>
</dbReference>
<dbReference type="Pfam" id="PF02866">
    <property type="entry name" value="Ldh_1_C"/>
    <property type="match status" value="1"/>
</dbReference>
<evidence type="ECO:0000313" key="14">
    <source>
        <dbReference type="EMBL" id="BBM88036.1"/>
    </source>
</evidence>
<evidence type="ECO:0000256" key="3">
    <source>
        <dbReference type="ARBA" id="ARBA00022532"/>
    </source>
</evidence>
<dbReference type="PIRSF" id="PIRSF000102">
    <property type="entry name" value="Lac_mal_DH"/>
    <property type="match status" value="1"/>
</dbReference>
<dbReference type="OrthoDB" id="9802969at2"/>
<feature type="binding site" evidence="7 9">
    <location>
        <position position="93"/>
    </location>
    <ligand>
        <name>substrate</name>
    </ligand>
</feature>
<feature type="active site" description="Proton acceptor" evidence="7 8">
    <location>
        <position position="188"/>
    </location>
</feature>
<dbReference type="InterPro" id="IPR015955">
    <property type="entry name" value="Lactate_DH/Glyco_Ohase_4_C"/>
</dbReference>
<dbReference type="AlphaFoldDB" id="A0A5S9IUW4"/>
<evidence type="ECO:0000256" key="8">
    <source>
        <dbReference type="PIRSR" id="PIRSR000102-1"/>
    </source>
</evidence>
<evidence type="ECO:0000256" key="6">
    <source>
        <dbReference type="ARBA" id="ARBA00048313"/>
    </source>
</evidence>
<proteinExistence type="inferred from homology"/>
<dbReference type="InterPro" id="IPR022383">
    <property type="entry name" value="Lactate/malate_DH_C"/>
</dbReference>
<keyword evidence="15" id="KW-1185">Reference proteome</keyword>
<dbReference type="NCBIfam" id="TIGR01759">
    <property type="entry name" value="MalateDH-SF1"/>
    <property type="match status" value="1"/>
</dbReference>
<evidence type="ECO:0000256" key="5">
    <source>
        <dbReference type="ARBA" id="ARBA00023027"/>
    </source>
</evidence>
<dbReference type="Proteomes" id="UP000326354">
    <property type="component" value="Chromosome"/>
</dbReference>
<dbReference type="SUPFAM" id="SSF51735">
    <property type="entry name" value="NAD(P)-binding Rossmann-fold domains"/>
    <property type="match status" value="1"/>
</dbReference>
<dbReference type="EC" id="1.1.1.37" evidence="2 7"/>
<keyword evidence="4 7" id="KW-0560">Oxidoreductase</keyword>
<dbReference type="GO" id="GO:0006108">
    <property type="term" value="P:malate metabolic process"/>
    <property type="evidence" value="ECO:0007669"/>
    <property type="project" value="InterPro"/>
</dbReference>
<dbReference type="GO" id="GO:0006099">
    <property type="term" value="P:tricarboxylic acid cycle"/>
    <property type="evidence" value="ECO:0007669"/>
    <property type="project" value="UniProtKB-UniRule"/>
</dbReference>
<dbReference type="NCBIfam" id="NF003916">
    <property type="entry name" value="PRK05442.1"/>
    <property type="match status" value="1"/>
</dbReference>
<dbReference type="EMBL" id="AP019860">
    <property type="protein sequence ID" value="BBM88036.1"/>
    <property type="molecule type" value="Genomic_DNA"/>
</dbReference>
<comment type="function">
    <text evidence="7">Catalyzes the reversible oxidation of malate to oxaloacetate.</text>
</comment>
<comment type="catalytic activity">
    <reaction evidence="6 7 11">
        <text>(S)-malate + NAD(+) = oxaloacetate + NADH + H(+)</text>
        <dbReference type="Rhea" id="RHEA:21432"/>
        <dbReference type="ChEBI" id="CHEBI:15378"/>
        <dbReference type="ChEBI" id="CHEBI:15589"/>
        <dbReference type="ChEBI" id="CHEBI:16452"/>
        <dbReference type="ChEBI" id="CHEBI:57540"/>
        <dbReference type="ChEBI" id="CHEBI:57945"/>
        <dbReference type="EC" id="1.1.1.37"/>
    </reaction>
</comment>
<dbReference type="PROSITE" id="PS00068">
    <property type="entry name" value="MDH"/>
    <property type="match status" value="1"/>
</dbReference>
<comment type="similarity">
    <text evidence="1 7">Belongs to the LDH/MDH superfamily. MDH type 2 family.</text>
</comment>
<evidence type="ECO:0000256" key="1">
    <source>
        <dbReference type="ARBA" id="ARBA00009613"/>
    </source>
</evidence>
<evidence type="ECO:0000256" key="11">
    <source>
        <dbReference type="RuleBase" id="RU000422"/>
    </source>
</evidence>
<protein>
    <recommendedName>
        <fullName evidence="2 7">Malate dehydrogenase</fullName>
        <ecNumber evidence="2 7">1.1.1.37</ecNumber>
    </recommendedName>
</protein>
<dbReference type="InterPro" id="IPR001236">
    <property type="entry name" value="Lactate/malate_DH_N"/>
</dbReference>
<evidence type="ECO:0000256" key="10">
    <source>
        <dbReference type="PIRSR" id="PIRSR000102-3"/>
    </source>
</evidence>
<evidence type="ECO:0000313" key="15">
    <source>
        <dbReference type="Proteomes" id="UP000326354"/>
    </source>
</evidence>
<feature type="binding site" evidence="7 9">
    <location>
        <position position="163"/>
    </location>
    <ligand>
        <name>substrate</name>
    </ligand>
</feature>
<dbReference type="GO" id="GO:0030060">
    <property type="term" value="F:L-malate dehydrogenase (NAD+) activity"/>
    <property type="evidence" value="ECO:0007669"/>
    <property type="project" value="UniProtKB-UniRule"/>
</dbReference>
<evidence type="ECO:0000256" key="7">
    <source>
        <dbReference type="HAMAP-Rule" id="MF_01517"/>
    </source>
</evidence>
<feature type="binding site" evidence="7 10">
    <location>
        <position position="106"/>
    </location>
    <ligand>
        <name>NAD(+)</name>
        <dbReference type="ChEBI" id="CHEBI:57540"/>
    </ligand>
</feature>
<feature type="binding site" evidence="7 10">
    <location>
        <begin position="130"/>
        <end position="132"/>
    </location>
    <ligand>
        <name>NAD(+)</name>
        <dbReference type="ChEBI" id="CHEBI:57540"/>
    </ligand>
</feature>
<dbReference type="CDD" id="cd01338">
    <property type="entry name" value="MDH_chloroplast-like"/>
    <property type="match status" value="1"/>
</dbReference>
<gene>
    <name evidence="7" type="primary">mdh</name>
    <name evidence="14" type="ORF">UABAM_06452</name>
</gene>
<feature type="domain" description="Lactate/malate dehydrogenase C-terminal" evidence="13">
    <location>
        <begin position="157"/>
        <end position="324"/>
    </location>
</feature>
<dbReference type="InterPro" id="IPR001252">
    <property type="entry name" value="Malate_DH_AS"/>
</dbReference>
<accession>A0A5S9IUW4</accession>
<dbReference type="KEGG" id="uam:UABAM_06452"/>
<organism evidence="14 15">
    <name type="scientific">Uabimicrobium amorphum</name>
    <dbReference type="NCBI Taxonomy" id="2596890"/>
    <lineage>
        <taxon>Bacteria</taxon>
        <taxon>Pseudomonadati</taxon>
        <taxon>Planctomycetota</taxon>
        <taxon>Candidatus Uabimicrobiia</taxon>
        <taxon>Candidatus Uabimicrobiales</taxon>
        <taxon>Candidatus Uabimicrobiaceae</taxon>
        <taxon>Candidatus Uabimicrobium</taxon>
    </lineage>
</organism>
<dbReference type="InterPro" id="IPR001557">
    <property type="entry name" value="L-lactate/malate_DH"/>
</dbReference>
<dbReference type="InterPro" id="IPR036291">
    <property type="entry name" value="NAD(P)-bd_dom_sf"/>
</dbReference>